<dbReference type="InterPro" id="IPR011050">
    <property type="entry name" value="Pectin_lyase_fold/virulence"/>
</dbReference>
<evidence type="ECO:0000256" key="1">
    <source>
        <dbReference type="SAM" id="SignalP"/>
    </source>
</evidence>
<dbReference type="Gene3D" id="2.160.20.10">
    <property type="entry name" value="Single-stranded right-handed beta-helix, Pectin lyase-like"/>
    <property type="match status" value="1"/>
</dbReference>
<comment type="caution">
    <text evidence="3">The sequence shown here is derived from an EMBL/GenBank/DDBJ whole genome shotgun (WGS) entry which is preliminary data.</text>
</comment>
<dbReference type="SUPFAM" id="SSF51110">
    <property type="entry name" value="alpha-D-mannose-specific plant lectins"/>
    <property type="match status" value="1"/>
</dbReference>
<keyword evidence="4" id="KW-1185">Reference proteome</keyword>
<evidence type="ECO:0000313" key="3">
    <source>
        <dbReference type="EMBL" id="KAH7063092.1"/>
    </source>
</evidence>
<dbReference type="InterPro" id="IPR012334">
    <property type="entry name" value="Pectin_lyas_fold"/>
</dbReference>
<accession>A0ABQ8GUM7</accession>
<dbReference type="SUPFAM" id="SSF51126">
    <property type="entry name" value="Pectin lyase-like"/>
    <property type="match status" value="1"/>
</dbReference>
<dbReference type="InterPro" id="IPR001480">
    <property type="entry name" value="Bulb-type_lectin_dom"/>
</dbReference>
<proteinExistence type="predicted"/>
<dbReference type="InterPro" id="IPR006626">
    <property type="entry name" value="PbH1"/>
</dbReference>
<keyword evidence="1" id="KW-0732">Signal</keyword>
<dbReference type="Gene3D" id="2.90.10.10">
    <property type="entry name" value="Bulb-type lectin domain"/>
    <property type="match status" value="1"/>
</dbReference>
<evidence type="ECO:0000259" key="2">
    <source>
        <dbReference type="PROSITE" id="PS50927"/>
    </source>
</evidence>
<dbReference type="EMBL" id="JAGTJR010000002">
    <property type="protein sequence ID" value="KAH7063092.1"/>
    <property type="molecule type" value="Genomic_DNA"/>
</dbReference>
<organism evidence="3 4">
    <name type="scientific">Macrophomina phaseolina</name>
    <dbReference type="NCBI Taxonomy" id="35725"/>
    <lineage>
        <taxon>Eukaryota</taxon>
        <taxon>Fungi</taxon>
        <taxon>Dikarya</taxon>
        <taxon>Ascomycota</taxon>
        <taxon>Pezizomycotina</taxon>
        <taxon>Dothideomycetes</taxon>
        <taxon>Dothideomycetes incertae sedis</taxon>
        <taxon>Botryosphaeriales</taxon>
        <taxon>Botryosphaeriaceae</taxon>
        <taxon>Macrophomina</taxon>
    </lineage>
</organism>
<dbReference type="InterPro" id="IPR039448">
    <property type="entry name" value="Beta_helix"/>
</dbReference>
<feature type="signal peptide" evidence="1">
    <location>
        <begin position="1"/>
        <end position="22"/>
    </location>
</feature>
<feature type="domain" description="Bulb-type lectin" evidence="2">
    <location>
        <begin position="409"/>
        <end position="530"/>
    </location>
</feature>
<dbReference type="NCBIfam" id="TIGR03804">
    <property type="entry name" value="para_beta_helix"/>
    <property type="match status" value="1"/>
</dbReference>
<feature type="chain" id="PRO_5047166266" description="Bulb-type lectin domain-containing protein" evidence="1">
    <location>
        <begin position="23"/>
        <end position="535"/>
    </location>
</feature>
<reference evidence="3 4" key="1">
    <citation type="journal article" date="2021" name="Nat. Commun.">
        <title>Genetic determinants of endophytism in the Arabidopsis root mycobiome.</title>
        <authorList>
            <person name="Mesny F."/>
            <person name="Miyauchi S."/>
            <person name="Thiergart T."/>
            <person name="Pickel B."/>
            <person name="Atanasova L."/>
            <person name="Karlsson M."/>
            <person name="Huettel B."/>
            <person name="Barry K.W."/>
            <person name="Haridas S."/>
            <person name="Chen C."/>
            <person name="Bauer D."/>
            <person name="Andreopoulos W."/>
            <person name="Pangilinan J."/>
            <person name="LaButti K."/>
            <person name="Riley R."/>
            <person name="Lipzen A."/>
            <person name="Clum A."/>
            <person name="Drula E."/>
            <person name="Henrissat B."/>
            <person name="Kohler A."/>
            <person name="Grigoriev I.V."/>
            <person name="Martin F.M."/>
            <person name="Hacquard S."/>
        </authorList>
    </citation>
    <scope>NUCLEOTIDE SEQUENCE [LARGE SCALE GENOMIC DNA]</scope>
    <source>
        <strain evidence="3 4">MPI-SDFR-AT-0080</strain>
    </source>
</reference>
<dbReference type="PROSITE" id="PS50927">
    <property type="entry name" value="BULB_LECTIN"/>
    <property type="match status" value="1"/>
</dbReference>
<dbReference type="Proteomes" id="UP000774617">
    <property type="component" value="Unassembled WGS sequence"/>
</dbReference>
<dbReference type="InterPro" id="IPR036426">
    <property type="entry name" value="Bulb-type_lectin_dom_sf"/>
</dbReference>
<dbReference type="SMART" id="SM00710">
    <property type="entry name" value="PbH1"/>
    <property type="match status" value="6"/>
</dbReference>
<dbReference type="Pfam" id="PF13229">
    <property type="entry name" value="Beta_helix"/>
    <property type="match status" value="1"/>
</dbReference>
<evidence type="ECO:0000313" key="4">
    <source>
        <dbReference type="Proteomes" id="UP000774617"/>
    </source>
</evidence>
<protein>
    <recommendedName>
        <fullName evidence="2">Bulb-type lectin domain-containing protein</fullName>
    </recommendedName>
</protein>
<name>A0ABQ8GUM7_9PEZI</name>
<dbReference type="InterPro" id="IPR022441">
    <property type="entry name" value="Para_beta_helix_rpt-2"/>
</dbReference>
<gene>
    <name evidence="3" type="ORF">B0J12DRAFT_707098</name>
</gene>
<sequence length="535" mass="54739">MAPKLSTRALVPLLFMTPFSLSAPASTTTSAAFPCISSGDQTAINSRFSQYGAGHVVQLCQGAVISVTGKVELTAHDQELSTEGYPTGDQRATIKLAPGANTNTTVFAKFLDNIKLRNIIVDGNRAETGYTGGDANIDIGGHGTGQLVDHVASRNPRGWSCLAVGFGGQTSTDTDPPCTNATLTNNDIGPCGIEGTEYADGISFQCTDSTISDNSVTGSTDGGIVIFGAPGTKVLRNTITSSETERGFGAINLVDQALYGGSYANVEVRDNVITGKKLFNVGISIGAHVWSFGSTEGFENAGPVTVTGNKFSGNIPFAIAINGWRNGLTVSGNDVSGLAASPSSANAGSCGPAIRTAFAASQKLVYYAPGLAAPYTLSADFVALASNGTNFLCTQAGAAPPPASRTTIAPNGLAAHPPTALATLTASAGGRTVVFQYQGDNNLVAYDTTASDGWKPLWASGTQAECGPDGAWCSLNFQGDGNLVDYVNGSALWNTRTAGKGAVGLVLSAEGEPWVSIVDEAGEALWTDAEGVFAG</sequence>